<feature type="transmembrane region" description="Helical" evidence="1">
    <location>
        <begin position="6"/>
        <end position="29"/>
    </location>
</feature>
<dbReference type="Pfam" id="PF02517">
    <property type="entry name" value="Rce1-like"/>
    <property type="match status" value="1"/>
</dbReference>
<organism evidence="3 4">
    <name type="scientific">Symbiobacterium terraclitae</name>
    <dbReference type="NCBI Taxonomy" id="557451"/>
    <lineage>
        <taxon>Bacteria</taxon>
        <taxon>Bacillati</taxon>
        <taxon>Bacillota</taxon>
        <taxon>Clostridia</taxon>
        <taxon>Eubacteriales</taxon>
        <taxon>Symbiobacteriaceae</taxon>
        <taxon>Symbiobacterium</taxon>
    </lineage>
</organism>
<keyword evidence="1" id="KW-0812">Transmembrane</keyword>
<evidence type="ECO:0000313" key="3">
    <source>
        <dbReference type="EMBL" id="MBP2018217.1"/>
    </source>
</evidence>
<keyword evidence="1" id="KW-1133">Transmembrane helix</keyword>
<feature type="transmembrane region" description="Helical" evidence="1">
    <location>
        <begin position="160"/>
        <end position="182"/>
    </location>
</feature>
<evidence type="ECO:0000256" key="1">
    <source>
        <dbReference type="SAM" id="Phobius"/>
    </source>
</evidence>
<dbReference type="Proteomes" id="UP001519289">
    <property type="component" value="Unassembled WGS sequence"/>
</dbReference>
<dbReference type="EMBL" id="JAGGLG010000011">
    <property type="protein sequence ID" value="MBP2018217.1"/>
    <property type="molecule type" value="Genomic_DNA"/>
</dbReference>
<protein>
    <submittedName>
        <fullName evidence="3">Membrane protease YdiL (CAAX protease family)</fullName>
    </submittedName>
</protein>
<keyword evidence="3" id="KW-0378">Hydrolase</keyword>
<gene>
    <name evidence="3" type="ORF">J2Z79_001618</name>
</gene>
<dbReference type="PANTHER" id="PTHR43592">
    <property type="entry name" value="CAAX AMINO TERMINAL PROTEASE"/>
    <property type="match status" value="1"/>
</dbReference>
<dbReference type="InterPro" id="IPR003675">
    <property type="entry name" value="Rce1/LyrA-like_dom"/>
</dbReference>
<dbReference type="GO" id="GO:0006508">
    <property type="term" value="P:proteolysis"/>
    <property type="evidence" value="ECO:0007669"/>
    <property type="project" value="UniProtKB-KW"/>
</dbReference>
<keyword evidence="4" id="KW-1185">Reference proteome</keyword>
<proteinExistence type="predicted"/>
<reference evidence="3 4" key="1">
    <citation type="submission" date="2021-03" db="EMBL/GenBank/DDBJ databases">
        <title>Genomic Encyclopedia of Type Strains, Phase IV (KMG-IV): sequencing the most valuable type-strain genomes for metagenomic binning, comparative biology and taxonomic classification.</title>
        <authorList>
            <person name="Goeker M."/>
        </authorList>
    </citation>
    <scope>NUCLEOTIDE SEQUENCE [LARGE SCALE GENOMIC DNA]</scope>
    <source>
        <strain evidence="3 4">DSM 27138</strain>
    </source>
</reference>
<feature type="domain" description="CAAX prenyl protease 2/Lysostaphin resistance protein A-like" evidence="2">
    <location>
        <begin position="136"/>
        <end position="206"/>
    </location>
</feature>
<comment type="caution">
    <text evidence="3">The sequence shown here is derived from an EMBL/GenBank/DDBJ whole genome shotgun (WGS) entry which is preliminary data.</text>
</comment>
<dbReference type="PANTHER" id="PTHR43592:SF15">
    <property type="entry name" value="CAAX AMINO TERMINAL PROTEASE FAMILY PROTEIN"/>
    <property type="match status" value="1"/>
</dbReference>
<feature type="transmembrane region" description="Helical" evidence="1">
    <location>
        <begin position="90"/>
        <end position="110"/>
    </location>
</feature>
<feature type="transmembrane region" description="Helical" evidence="1">
    <location>
        <begin position="50"/>
        <end position="70"/>
    </location>
</feature>
<accession>A0ABS4JRR4</accession>
<evidence type="ECO:0000259" key="2">
    <source>
        <dbReference type="Pfam" id="PF02517"/>
    </source>
</evidence>
<keyword evidence="1" id="KW-0472">Membrane</keyword>
<sequence>MPSAALTGAAFVIQTLIALYLVIGEPLYGKVAYRRLLNSLDRDPSARIRFYRGVIILEWALVFLVLLTLRMAGGSAADIGLRPATMGSDAAVLVAGLSVGLVAPVVLAAVSRSYRQVIQRQGGSVRGLIPSRGDERWWFALVAVTAGVCEETLFRGFLMAYLTALVPGIPVWAAVAASGIIFGMAHLYQGWGGVLTTGLVGLLMASGRSSCTRSWICGSWRFRSRGAMARHEKTGPPVAPVSRLCSQCDLCRVGVPL</sequence>
<keyword evidence="3" id="KW-0645">Protease</keyword>
<evidence type="ECO:0000313" key="4">
    <source>
        <dbReference type="Proteomes" id="UP001519289"/>
    </source>
</evidence>
<dbReference type="GO" id="GO:0008233">
    <property type="term" value="F:peptidase activity"/>
    <property type="evidence" value="ECO:0007669"/>
    <property type="project" value="UniProtKB-KW"/>
</dbReference>
<dbReference type="RefSeq" id="WP_209466353.1">
    <property type="nucleotide sequence ID" value="NZ_JAGGLG010000011.1"/>
</dbReference>
<feature type="transmembrane region" description="Helical" evidence="1">
    <location>
        <begin position="188"/>
        <end position="205"/>
    </location>
</feature>
<name>A0ABS4JRR4_9FIRM</name>